<evidence type="ECO:0000256" key="1">
    <source>
        <dbReference type="ARBA" id="ARBA00024195"/>
    </source>
</evidence>
<dbReference type="InterPro" id="IPR043504">
    <property type="entry name" value="Peptidase_S1_PA_chymotrypsin"/>
</dbReference>
<dbReference type="PANTHER" id="PTHR24260">
    <property type="match status" value="1"/>
</dbReference>
<evidence type="ECO:0000313" key="3">
    <source>
        <dbReference type="Proteomes" id="UP000069272"/>
    </source>
</evidence>
<dbReference type="EnsemblMetazoa" id="AALB016044-RA">
    <property type="protein sequence ID" value="AALB016044-PA"/>
    <property type="gene ID" value="AALB016044"/>
</dbReference>
<dbReference type="VEuPathDB" id="VectorBase:AALB016044"/>
<reference evidence="2 3" key="1">
    <citation type="journal article" date="2017" name="G3 (Bethesda)">
        <title>The Physical Genome Mapping of Anopheles albimanus Corrected Scaffold Misassemblies and Identified Interarm Rearrangements in Genus Anopheles.</title>
        <authorList>
            <person name="Artemov G.N."/>
            <person name="Peery A.N."/>
            <person name="Jiang X."/>
            <person name="Tu Z."/>
            <person name="Stegniy V.N."/>
            <person name="Sharakhova M.V."/>
            <person name="Sharakhov I.V."/>
        </authorList>
    </citation>
    <scope>NUCLEOTIDE SEQUENCE [LARGE SCALE GENOMIC DNA]</scope>
    <source>
        <strain evidence="2 3">ALBI9_A</strain>
    </source>
</reference>
<accession>A0A1Y9G9M1</accession>
<dbReference type="RefSeq" id="XP_035787553.1">
    <property type="nucleotide sequence ID" value="XM_035931660.1"/>
</dbReference>
<dbReference type="PROSITE" id="PS50240">
    <property type="entry name" value="TRYPSIN_DOM"/>
    <property type="match status" value="1"/>
</dbReference>
<name>A0A1Y9G9M1_ANOAL</name>
<dbReference type="AlphaFoldDB" id="A0A1Y9G9M1"/>
<dbReference type="GO" id="GO:0004252">
    <property type="term" value="F:serine-type endopeptidase activity"/>
    <property type="evidence" value="ECO:0007669"/>
    <property type="project" value="InterPro"/>
</dbReference>
<proteinExistence type="inferred from homology"/>
<organism evidence="2 3">
    <name type="scientific">Anopheles albimanus</name>
    <name type="common">New world malaria mosquito</name>
    <dbReference type="NCBI Taxonomy" id="7167"/>
    <lineage>
        <taxon>Eukaryota</taxon>
        <taxon>Metazoa</taxon>
        <taxon>Ecdysozoa</taxon>
        <taxon>Arthropoda</taxon>
        <taxon>Hexapoda</taxon>
        <taxon>Insecta</taxon>
        <taxon>Pterygota</taxon>
        <taxon>Neoptera</taxon>
        <taxon>Endopterygota</taxon>
        <taxon>Diptera</taxon>
        <taxon>Nematocera</taxon>
        <taxon>Culicoidea</taxon>
        <taxon>Culicidae</taxon>
        <taxon>Anophelinae</taxon>
        <taxon>Anopheles</taxon>
    </lineage>
</organism>
<dbReference type="InterPro" id="IPR009003">
    <property type="entry name" value="Peptidase_S1_PA"/>
</dbReference>
<dbReference type="SMART" id="SM00020">
    <property type="entry name" value="Tryp_SPc"/>
    <property type="match status" value="1"/>
</dbReference>
<dbReference type="SUPFAM" id="SSF50494">
    <property type="entry name" value="Trypsin-like serine proteases"/>
    <property type="match status" value="1"/>
</dbReference>
<dbReference type="Gene3D" id="2.40.10.10">
    <property type="entry name" value="Trypsin-like serine proteases"/>
    <property type="match status" value="1"/>
</dbReference>
<dbReference type="OrthoDB" id="7726766at2759"/>
<dbReference type="Proteomes" id="UP000069272">
    <property type="component" value="Chromosome 3R"/>
</dbReference>
<dbReference type="KEGG" id="aali:118464342"/>
<dbReference type="STRING" id="7167.A0A1Y9G9M1"/>
<dbReference type="InterPro" id="IPR051333">
    <property type="entry name" value="CLIP_Serine_Protease"/>
</dbReference>
<protein>
    <submittedName>
        <fullName evidence="2">Uncharacterized protein</fullName>
    </submittedName>
</protein>
<dbReference type="GO" id="GO:0006508">
    <property type="term" value="P:proteolysis"/>
    <property type="evidence" value="ECO:0007669"/>
    <property type="project" value="InterPro"/>
</dbReference>
<dbReference type="GeneID" id="118464342"/>
<dbReference type="Pfam" id="PF00089">
    <property type="entry name" value="Trypsin"/>
    <property type="match status" value="1"/>
</dbReference>
<dbReference type="InterPro" id="IPR001254">
    <property type="entry name" value="Trypsin_dom"/>
</dbReference>
<comment type="similarity">
    <text evidence="1">Belongs to the peptidase S1 family. CLIP subfamily.</text>
</comment>
<sequence length="386" mass="43462">MEQRWVHLGVVLLLSVVLLNVNRSAWADTKCPGENEVCVPTESCLYGVVNEAAVYLMVPRFGGDDECDEDEDQVCCRKVPVTVNPYSVLEPTDEPVVSGESVEEEHDWSEQCGRNTNVTEGAGHLVNRWEFPWAVAIFRIGLVAGRQKNIFLCGGTLLEDHTILTSVECVRHQRKASLRVQFGRWDLGESDERGVKVLEVEEIVLHPEYKPSSKQHNVALLFLADNVRFGRSVNRVCIAEPDHRYDVEHLCYTVGWGTRFINRSNRLQKLKSFVALPNDCQESIRRYTLLSRFELSPEDVCAEAVETIGPSYPCARVTGSALVCANANQQYFLVGIASYSLRKCSSASVNDVFVDVRQYTEWIDGHVRARHGQPGTYRPDPVDTDK</sequence>
<dbReference type="VEuPathDB" id="VectorBase:AALB20_033194"/>
<dbReference type="PANTHER" id="PTHR24260:SF87">
    <property type="entry name" value="RE16127P"/>
    <property type="match status" value="1"/>
</dbReference>
<reference evidence="2" key="2">
    <citation type="submission" date="2022-08" db="UniProtKB">
        <authorList>
            <consortium name="EnsemblMetazoa"/>
        </authorList>
    </citation>
    <scope>IDENTIFICATION</scope>
    <source>
        <strain evidence="2">STECLA/ALBI9_A</strain>
    </source>
</reference>
<keyword evidence="3" id="KW-1185">Reference proteome</keyword>
<evidence type="ECO:0000313" key="2">
    <source>
        <dbReference type="EnsemblMetazoa" id="AALB016044-PA"/>
    </source>
</evidence>